<keyword evidence="5" id="KW-0808">Transferase</keyword>
<dbReference type="PROSITE" id="PS01016">
    <property type="entry name" value="GLYCOPROTEASE"/>
    <property type="match status" value="1"/>
</dbReference>
<sequence length="386" mass="42381">MVCVLGIEGSANKIGVGIIRDGVVLSNPRATFHAPPGEGFRPTETAQHHRQQIVRLVGEAIREAGIQDPEKEIDGIAFTKGPGMGAPLQVGAIVARTLSLRWQKPIIPVNHCVGHIEMGRLITGADNPVVLYVSGGNTQVFLPNKRYRIFGETIDIAVGNCLDRFARVLKLPNAPSPGYNIEQLAKSGAKLFELPYTVKARMDVSLSGILSCIESRAPQLLESREYTPADLCFSLQETVFAMLIEITERAMAHTGSRELLIVGGVGCNLRLQVLEIVFLVKIRLKKLIFFNLSEFSKIFRFFQEFVKLSGWIVLLSIVPIVFSAITIILLCSSLLKVKKMIAICDGISASAHWLSRTAVRAGIGETARVTIQEYAGNKPELKRLLR</sequence>
<evidence type="ECO:0000259" key="13">
    <source>
        <dbReference type="Pfam" id="PF00814"/>
    </source>
</evidence>
<dbReference type="GO" id="GO:0006400">
    <property type="term" value="P:tRNA modification"/>
    <property type="evidence" value="ECO:0007669"/>
    <property type="project" value="UniProtKB-ARBA"/>
</dbReference>
<evidence type="ECO:0000313" key="14">
    <source>
        <dbReference type="EMBL" id="CAP21778.1"/>
    </source>
</evidence>
<feature type="domain" description="Gcp-like" evidence="13">
    <location>
        <begin position="28"/>
        <end position="272"/>
    </location>
</feature>
<dbReference type="GO" id="GO:0005737">
    <property type="term" value="C:cytoplasm"/>
    <property type="evidence" value="ECO:0000318"/>
    <property type="project" value="GO_Central"/>
</dbReference>
<dbReference type="FunFam" id="3.30.420.40:FF:000038">
    <property type="entry name" value="Probable tRNA N6-adenosine threonylcarbamoyltransferase"/>
    <property type="match status" value="1"/>
</dbReference>
<keyword evidence="12" id="KW-1133">Transmembrane helix</keyword>
<keyword evidence="6" id="KW-0819">tRNA processing</keyword>
<dbReference type="FunFam" id="3.30.420.40:FF:000037">
    <property type="entry name" value="Probable tRNA N6-adenosine threonylcarbamoyltransferase"/>
    <property type="match status" value="1"/>
</dbReference>
<dbReference type="SUPFAM" id="SSF53067">
    <property type="entry name" value="Actin-like ATPase domain"/>
    <property type="match status" value="2"/>
</dbReference>
<dbReference type="PRINTS" id="PR00789">
    <property type="entry name" value="OSIALOPTASE"/>
</dbReference>
<dbReference type="eggNOG" id="KOG2708">
    <property type="taxonomic scope" value="Eukaryota"/>
</dbReference>
<dbReference type="InterPro" id="IPR017860">
    <property type="entry name" value="Peptidase_M22_CS"/>
</dbReference>
<evidence type="ECO:0000256" key="10">
    <source>
        <dbReference type="ARBA" id="ARBA00030439"/>
    </source>
</evidence>
<evidence type="ECO:0000256" key="7">
    <source>
        <dbReference type="ARBA" id="ARBA00022723"/>
    </source>
</evidence>
<dbReference type="Gene3D" id="3.30.420.40">
    <property type="match status" value="2"/>
</dbReference>
<dbReference type="Proteomes" id="UP000008549">
    <property type="component" value="Unassembled WGS sequence"/>
</dbReference>
<dbReference type="InParanoid" id="A8WMS3"/>
<protein>
    <recommendedName>
        <fullName evidence="3">N(6)-L-threonylcarbamoyladenine synthase</fullName>
        <ecNumber evidence="3">2.3.1.234</ecNumber>
    </recommendedName>
    <alternativeName>
        <fullName evidence="10">N6-L-threonylcarbamoyladenine synthase</fullName>
    </alternativeName>
</protein>
<evidence type="ECO:0000256" key="3">
    <source>
        <dbReference type="ARBA" id="ARBA00012156"/>
    </source>
</evidence>
<keyword evidence="4" id="KW-0963">Cytoplasm</keyword>
<evidence type="ECO:0000256" key="8">
    <source>
        <dbReference type="ARBA" id="ARBA00023004"/>
    </source>
</evidence>
<dbReference type="GO" id="GO:0070525">
    <property type="term" value="P:tRNA threonylcarbamoyladenosine metabolic process"/>
    <property type="evidence" value="ECO:0007669"/>
    <property type="project" value="UniProtKB-ARBA"/>
</dbReference>
<dbReference type="FunCoup" id="A8WMS3">
    <property type="interactions" value="1674"/>
</dbReference>
<evidence type="ECO:0000256" key="5">
    <source>
        <dbReference type="ARBA" id="ARBA00022679"/>
    </source>
</evidence>
<dbReference type="WormBase" id="CBG00488">
    <property type="protein sequence ID" value="CBP49086"/>
    <property type="gene ID" value="WBGene00023867"/>
</dbReference>
<keyword evidence="8" id="KW-0408">Iron</keyword>
<evidence type="ECO:0000256" key="11">
    <source>
        <dbReference type="ARBA" id="ARBA00048117"/>
    </source>
</evidence>
<reference evidence="14 15" key="1">
    <citation type="journal article" date="2003" name="PLoS Biol.">
        <title>The genome sequence of Caenorhabditis briggsae: a platform for comparative genomics.</title>
        <authorList>
            <person name="Stein L.D."/>
            <person name="Bao Z."/>
            <person name="Blasiar D."/>
            <person name="Blumenthal T."/>
            <person name="Brent M.R."/>
            <person name="Chen N."/>
            <person name="Chinwalla A."/>
            <person name="Clarke L."/>
            <person name="Clee C."/>
            <person name="Coghlan A."/>
            <person name="Coulson A."/>
            <person name="D'Eustachio P."/>
            <person name="Fitch D.H."/>
            <person name="Fulton L.A."/>
            <person name="Fulton R.E."/>
            <person name="Griffiths-Jones S."/>
            <person name="Harris T.W."/>
            <person name="Hillier L.W."/>
            <person name="Kamath R."/>
            <person name="Kuwabara P.E."/>
            <person name="Mardis E.R."/>
            <person name="Marra M.A."/>
            <person name="Miner T.L."/>
            <person name="Minx P."/>
            <person name="Mullikin J.C."/>
            <person name="Plumb R.W."/>
            <person name="Rogers J."/>
            <person name="Schein J.E."/>
            <person name="Sohrmann M."/>
            <person name="Spieth J."/>
            <person name="Stajich J.E."/>
            <person name="Wei C."/>
            <person name="Willey D."/>
            <person name="Wilson R.K."/>
            <person name="Durbin R."/>
            <person name="Waterston R.H."/>
        </authorList>
    </citation>
    <scope>NUCLEOTIDE SEQUENCE [LARGE SCALE GENOMIC DNA]</scope>
    <source>
        <strain evidence="14 15">AF16</strain>
    </source>
</reference>
<dbReference type="GO" id="GO:0000408">
    <property type="term" value="C:EKC/KEOPS complex"/>
    <property type="evidence" value="ECO:0000318"/>
    <property type="project" value="GO_Central"/>
</dbReference>
<evidence type="ECO:0000313" key="16">
    <source>
        <dbReference type="WormBase" id="CBG00488"/>
    </source>
</evidence>
<comment type="subcellular location">
    <subcellularLocation>
        <location evidence="2">Cytoplasm</location>
    </subcellularLocation>
    <subcellularLocation>
        <location evidence="1">Nucleus</location>
    </subcellularLocation>
</comment>
<dbReference type="RefSeq" id="XP_002640926.1">
    <property type="nucleotide sequence ID" value="XM_002640880.1"/>
</dbReference>
<feature type="transmembrane region" description="Helical" evidence="12">
    <location>
        <begin position="308"/>
        <end position="331"/>
    </location>
</feature>
<dbReference type="GO" id="GO:0046872">
    <property type="term" value="F:metal ion binding"/>
    <property type="evidence" value="ECO:0007669"/>
    <property type="project" value="UniProtKB-KW"/>
</dbReference>
<dbReference type="CDD" id="cd24132">
    <property type="entry name" value="ASKHA_NBD_OSGEP_like_euk"/>
    <property type="match status" value="1"/>
</dbReference>
<keyword evidence="7" id="KW-0479">Metal-binding</keyword>
<proteinExistence type="predicted"/>
<evidence type="ECO:0000256" key="6">
    <source>
        <dbReference type="ARBA" id="ARBA00022694"/>
    </source>
</evidence>
<dbReference type="NCBIfam" id="TIGR00329">
    <property type="entry name" value="gcp_kae1"/>
    <property type="match status" value="1"/>
</dbReference>
<dbReference type="InterPro" id="IPR000905">
    <property type="entry name" value="Gcp-like_dom"/>
</dbReference>
<dbReference type="STRING" id="6238.A8WMS3"/>
<dbReference type="Pfam" id="PF00814">
    <property type="entry name" value="TsaD"/>
    <property type="match status" value="1"/>
</dbReference>
<comment type="catalytic activity">
    <reaction evidence="11">
        <text>L-threonylcarbamoyladenylate + adenosine(37) in tRNA = N(6)-L-threonylcarbamoyladenosine(37) in tRNA + AMP + H(+)</text>
        <dbReference type="Rhea" id="RHEA:37059"/>
        <dbReference type="Rhea" id="RHEA-COMP:10162"/>
        <dbReference type="Rhea" id="RHEA-COMP:10163"/>
        <dbReference type="ChEBI" id="CHEBI:15378"/>
        <dbReference type="ChEBI" id="CHEBI:73682"/>
        <dbReference type="ChEBI" id="CHEBI:74411"/>
        <dbReference type="ChEBI" id="CHEBI:74418"/>
        <dbReference type="ChEBI" id="CHEBI:456215"/>
        <dbReference type="EC" id="2.3.1.234"/>
    </reaction>
</comment>
<dbReference type="HOGENOM" id="CLU_023208_2_2_1"/>
<dbReference type="GO" id="GO:0005634">
    <property type="term" value="C:nucleus"/>
    <property type="evidence" value="ECO:0007669"/>
    <property type="project" value="UniProtKB-SubCell"/>
</dbReference>
<dbReference type="GO" id="GO:0061711">
    <property type="term" value="F:tRNA N(6)-L-threonylcarbamoyladenine synthase activity"/>
    <property type="evidence" value="ECO:0007669"/>
    <property type="project" value="UniProtKB-EC"/>
</dbReference>
<dbReference type="EMBL" id="HE600978">
    <property type="protein sequence ID" value="CAP21778.1"/>
    <property type="molecule type" value="Genomic_DNA"/>
</dbReference>
<keyword evidence="12" id="KW-0472">Membrane</keyword>
<dbReference type="InterPro" id="IPR017861">
    <property type="entry name" value="KAE1/TsaD"/>
</dbReference>
<dbReference type="InterPro" id="IPR043129">
    <property type="entry name" value="ATPase_NBD"/>
</dbReference>
<dbReference type="PANTHER" id="PTHR11735:SF14">
    <property type="entry name" value="TRNA N6-ADENOSINE THREONYLCARBAMOYLTRANSFERASE"/>
    <property type="match status" value="1"/>
</dbReference>
<keyword evidence="12" id="KW-0812">Transmembrane</keyword>
<reference evidence="14 15" key="2">
    <citation type="journal article" date="2011" name="PLoS Genet.">
        <title>Caenorhabditis briggsae recombinant inbred line genotypes reveal inter-strain incompatibility and the evolution of recombination.</title>
        <authorList>
            <person name="Ross J.A."/>
            <person name="Koboldt D.C."/>
            <person name="Staisch J.E."/>
            <person name="Chamberlin H.M."/>
            <person name="Gupta B.P."/>
            <person name="Miller R.D."/>
            <person name="Baird S.E."/>
            <person name="Haag E.S."/>
        </authorList>
    </citation>
    <scope>NUCLEOTIDE SEQUENCE [LARGE SCALE GENOMIC DNA]</scope>
    <source>
        <strain evidence="14 15">AF16</strain>
    </source>
</reference>
<name>A8WMS3_CAEBR</name>
<evidence type="ECO:0000256" key="9">
    <source>
        <dbReference type="ARBA" id="ARBA00023315"/>
    </source>
</evidence>
<dbReference type="PANTHER" id="PTHR11735">
    <property type="entry name" value="TRNA N6-ADENOSINE THREONYLCARBAMOYLTRANSFERASE"/>
    <property type="match status" value="1"/>
</dbReference>
<evidence type="ECO:0000313" key="15">
    <source>
        <dbReference type="Proteomes" id="UP000008549"/>
    </source>
</evidence>
<accession>A8WMS3</accession>
<dbReference type="KEGG" id="cbr:CBG_00488"/>
<dbReference type="OMA" id="HEINFPA"/>
<keyword evidence="9" id="KW-0012">Acyltransferase</keyword>
<evidence type="ECO:0000256" key="2">
    <source>
        <dbReference type="ARBA" id="ARBA00004496"/>
    </source>
</evidence>
<dbReference type="CTD" id="8582920"/>
<evidence type="ECO:0000256" key="4">
    <source>
        <dbReference type="ARBA" id="ARBA00022490"/>
    </source>
</evidence>
<keyword evidence="15" id="KW-1185">Reference proteome</keyword>
<organism evidence="14 15">
    <name type="scientific">Caenorhabditis briggsae</name>
    <dbReference type="NCBI Taxonomy" id="6238"/>
    <lineage>
        <taxon>Eukaryota</taxon>
        <taxon>Metazoa</taxon>
        <taxon>Ecdysozoa</taxon>
        <taxon>Nematoda</taxon>
        <taxon>Chromadorea</taxon>
        <taxon>Rhabditida</taxon>
        <taxon>Rhabditina</taxon>
        <taxon>Rhabditomorpha</taxon>
        <taxon>Rhabditoidea</taxon>
        <taxon>Rhabditidae</taxon>
        <taxon>Peloderinae</taxon>
        <taxon>Caenorhabditis</taxon>
    </lineage>
</organism>
<gene>
    <name evidence="14 16" type="ORF">CBG00488</name>
    <name evidence="14" type="ORF">CBG_00488</name>
</gene>
<dbReference type="EC" id="2.3.1.234" evidence="3"/>
<evidence type="ECO:0000256" key="1">
    <source>
        <dbReference type="ARBA" id="ARBA00004123"/>
    </source>
</evidence>
<dbReference type="AlphaFoldDB" id="A8WMS3"/>
<dbReference type="GeneID" id="8582920"/>
<evidence type="ECO:0000256" key="12">
    <source>
        <dbReference type="SAM" id="Phobius"/>
    </source>
</evidence>